<dbReference type="GeneID" id="24576423"/>
<dbReference type="Proteomes" id="UP000030326">
    <property type="component" value="Segment"/>
</dbReference>
<reference evidence="1 2" key="1">
    <citation type="submission" date="2014-10" db="EMBL/GenBank/DDBJ databases">
        <title>Complete genome sequence and comparative genome analysis of Pseudomonas phage Pf-10.</title>
        <authorList>
            <person name="Valentovich L.N."/>
            <person name="Pilipchuk T.A."/>
        </authorList>
    </citation>
    <scope>NUCLEOTIDE SEQUENCE [LARGE SCALE GENOMIC DNA]</scope>
</reference>
<accession>A0A0A0YRW4</accession>
<name>A0A0A0YRW4_9CAUD</name>
<gene>
    <name evidence="1" type="ORF">NL61_07</name>
</gene>
<dbReference type="KEGG" id="vg:24576423"/>
<organism evidence="1 2">
    <name type="scientific">Pseudomonas phage Pf-10</name>
    <dbReference type="NCBI Taxonomy" id="1562076"/>
    <lineage>
        <taxon>Viruses</taxon>
        <taxon>Duplodnaviria</taxon>
        <taxon>Heunggongvirae</taxon>
        <taxon>Uroviricota</taxon>
        <taxon>Caudoviricetes</taxon>
        <taxon>Autographivirales</taxon>
        <taxon>Autotranscriptaviridae</taxon>
        <taxon>Studiervirinae</taxon>
        <taxon>Pifdecavirus</taxon>
        <taxon>Pifdecavirus BIMBV46</taxon>
        <taxon>Pifdecavirus Pf10</taxon>
    </lineage>
</organism>
<keyword evidence="2" id="KW-1185">Reference proteome</keyword>
<evidence type="ECO:0000313" key="2">
    <source>
        <dbReference type="Proteomes" id="UP000030326"/>
    </source>
</evidence>
<dbReference type="OrthoDB" id="33053at10239"/>
<dbReference type="RefSeq" id="YP_009145604.1">
    <property type="nucleotide sequence ID" value="NC_027292.1"/>
</dbReference>
<proteinExistence type="predicted"/>
<dbReference type="EMBL" id="KP025626">
    <property type="protein sequence ID" value="AIX12969.1"/>
    <property type="molecule type" value="Genomic_DNA"/>
</dbReference>
<protein>
    <submittedName>
        <fullName evidence="1">Uncharacterized protein</fullName>
    </submittedName>
</protein>
<evidence type="ECO:0000313" key="1">
    <source>
        <dbReference type="EMBL" id="AIX12969.1"/>
    </source>
</evidence>
<sequence>MTLAINLVHTIDASFATIERRAMGHTLAEITGRKVRKPGLYDRKITDAKRGSIGATYLAHREGKRAVMCMAYGMRPQDDLQQALDARHRQPGFQGAQFFTERGSFEHLAGRGV</sequence>